<evidence type="ECO:0000256" key="1">
    <source>
        <dbReference type="ARBA" id="ARBA00004141"/>
    </source>
</evidence>
<dbReference type="InterPro" id="IPR050327">
    <property type="entry name" value="Proton-linked_MCT"/>
</dbReference>
<feature type="transmembrane region" description="Helical" evidence="2">
    <location>
        <begin position="50"/>
        <end position="69"/>
    </location>
</feature>
<proteinExistence type="predicted"/>
<dbReference type="Gene3D" id="1.20.1250.20">
    <property type="entry name" value="MFS general substrate transporter like domains"/>
    <property type="match status" value="2"/>
</dbReference>
<feature type="transmembrane region" description="Helical" evidence="2">
    <location>
        <begin position="170"/>
        <end position="189"/>
    </location>
</feature>
<keyword evidence="2" id="KW-1133">Transmembrane helix</keyword>
<dbReference type="KEGG" id="aplc:110986519"/>
<accession>A0A8B7ZER2</accession>
<comment type="subcellular location">
    <subcellularLocation>
        <location evidence="1">Membrane</location>
        <topology evidence="1">Multi-pass membrane protein</topology>
    </subcellularLocation>
</comment>
<dbReference type="PANTHER" id="PTHR11360">
    <property type="entry name" value="MONOCARBOXYLATE TRANSPORTER"/>
    <property type="match status" value="1"/>
</dbReference>
<feature type="transmembrane region" description="Helical" evidence="2">
    <location>
        <begin position="340"/>
        <end position="360"/>
    </location>
</feature>
<dbReference type="InterPro" id="IPR020846">
    <property type="entry name" value="MFS_dom"/>
</dbReference>
<feature type="transmembrane region" description="Helical" evidence="2">
    <location>
        <begin position="12"/>
        <end position="30"/>
    </location>
</feature>
<dbReference type="RefSeq" id="XP_022104129.1">
    <property type="nucleotide sequence ID" value="XM_022248437.1"/>
</dbReference>
<gene>
    <name evidence="5" type="primary">LOC110986519</name>
</gene>
<keyword evidence="4" id="KW-1185">Reference proteome</keyword>
<feature type="transmembrane region" description="Helical" evidence="2">
    <location>
        <begin position="411"/>
        <end position="430"/>
    </location>
</feature>
<dbReference type="GeneID" id="110986519"/>
<keyword evidence="2" id="KW-0472">Membrane</keyword>
<evidence type="ECO:0000313" key="4">
    <source>
        <dbReference type="Proteomes" id="UP000694845"/>
    </source>
</evidence>
<dbReference type="OrthoDB" id="6499973at2759"/>
<sequence>MGIQCGSDSGNAGWYAVLCVHVNWLLWTGLLKGLGVLLPTFQEQFTTDAWMIGGLIASITAVGSFAGPFSKPLVVLFGTRIVVTVCGFLLGASVIVSSFSSNAIQMTLVLSLITGPGLMITNILSRAMTGRYFTTNYATVNGIATAGDSVGLISIAPLTQVLLDTYGWRGTLLLLGAISTHLGVCGLLLRPPPPSGQVRGDYLPIITSEEEPSADEPRSPSVQNKSRLRILKDAIKVQKDLFGCAVCSRAAFWIATLFYSNHIFVDSLWLIYFVSYAESKGFSGYEAVTFATAAGIGNLVFKILLGLMVDRGWLRLRFALLLSVIICGVALFTLPWVNSYWLMIVNATIFNGLIGAQASLSDIYTRELLGAEELVSAFSWMDLLTAIIQIALGFFPGWIFDQTGSYDEAFVILGVISLLPLLSLLVENAIN</sequence>
<feature type="transmembrane region" description="Helical" evidence="2">
    <location>
        <begin position="250"/>
        <end position="275"/>
    </location>
</feature>
<dbReference type="GO" id="GO:0008028">
    <property type="term" value="F:monocarboxylic acid transmembrane transporter activity"/>
    <property type="evidence" value="ECO:0007669"/>
    <property type="project" value="TreeGrafter"/>
</dbReference>
<evidence type="ECO:0000256" key="2">
    <source>
        <dbReference type="SAM" id="Phobius"/>
    </source>
</evidence>
<evidence type="ECO:0000313" key="5">
    <source>
        <dbReference type="RefSeq" id="XP_022104129.1"/>
    </source>
</evidence>
<dbReference type="AlphaFoldDB" id="A0A8B7ZER2"/>
<dbReference type="Pfam" id="PF07690">
    <property type="entry name" value="MFS_1"/>
    <property type="match status" value="1"/>
</dbReference>
<dbReference type="GO" id="GO:0016020">
    <property type="term" value="C:membrane"/>
    <property type="evidence" value="ECO:0007669"/>
    <property type="project" value="UniProtKB-SubCell"/>
</dbReference>
<dbReference type="PANTHER" id="PTHR11360:SF303">
    <property type="entry name" value="MAJOR FACILITATOR SUPERFAMILY (MFS) PROFILE DOMAIN-CONTAINING PROTEIN"/>
    <property type="match status" value="1"/>
</dbReference>
<dbReference type="OMA" id="MIVNATI"/>
<evidence type="ECO:0000259" key="3">
    <source>
        <dbReference type="PROSITE" id="PS50850"/>
    </source>
</evidence>
<feature type="transmembrane region" description="Helical" evidence="2">
    <location>
        <begin position="106"/>
        <end position="125"/>
    </location>
</feature>
<organism evidence="4 5">
    <name type="scientific">Acanthaster planci</name>
    <name type="common">Crown-of-thorns starfish</name>
    <dbReference type="NCBI Taxonomy" id="133434"/>
    <lineage>
        <taxon>Eukaryota</taxon>
        <taxon>Metazoa</taxon>
        <taxon>Echinodermata</taxon>
        <taxon>Eleutherozoa</taxon>
        <taxon>Asterozoa</taxon>
        <taxon>Asteroidea</taxon>
        <taxon>Valvatacea</taxon>
        <taxon>Valvatida</taxon>
        <taxon>Acanthasteridae</taxon>
        <taxon>Acanthaster</taxon>
    </lineage>
</organism>
<protein>
    <submittedName>
        <fullName evidence="5">Monocarboxylate transporter 12-like</fullName>
    </submittedName>
</protein>
<dbReference type="SUPFAM" id="SSF103473">
    <property type="entry name" value="MFS general substrate transporter"/>
    <property type="match status" value="1"/>
</dbReference>
<feature type="transmembrane region" description="Helical" evidence="2">
    <location>
        <begin position="380"/>
        <end position="399"/>
    </location>
</feature>
<feature type="transmembrane region" description="Helical" evidence="2">
    <location>
        <begin position="81"/>
        <end position="100"/>
    </location>
</feature>
<dbReference type="PROSITE" id="PS50850">
    <property type="entry name" value="MFS"/>
    <property type="match status" value="1"/>
</dbReference>
<reference evidence="5" key="1">
    <citation type="submission" date="2025-08" db="UniProtKB">
        <authorList>
            <consortium name="RefSeq"/>
        </authorList>
    </citation>
    <scope>IDENTIFICATION</scope>
</reference>
<feature type="domain" description="Major facilitator superfamily (MFS) profile" evidence="3">
    <location>
        <begin position="1"/>
        <end position="431"/>
    </location>
</feature>
<feature type="transmembrane region" description="Helical" evidence="2">
    <location>
        <begin position="316"/>
        <end position="334"/>
    </location>
</feature>
<feature type="transmembrane region" description="Helical" evidence="2">
    <location>
        <begin position="137"/>
        <end position="158"/>
    </location>
</feature>
<feature type="transmembrane region" description="Helical" evidence="2">
    <location>
        <begin position="287"/>
        <end position="309"/>
    </location>
</feature>
<dbReference type="Proteomes" id="UP000694845">
    <property type="component" value="Unplaced"/>
</dbReference>
<keyword evidence="2" id="KW-0812">Transmembrane</keyword>
<name>A0A8B7ZER2_ACAPL</name>
<dbReference type="InterPro" id="IPR036259">
    <property type="entry name" value="MFS_trans_sf"/>
</dbReference>
<dbReference type="InterPro" id="IPR011701">
    <property type="entry name" value="MFS"/>
</dbReference>